<dbReference type="KEGG" id="amur:ADH66_17330"/>
<dbReference type="AlphaFoldDB" id="A0A1Z2XUZ8"/>
<dbReference type="InterPro" id="IPR036390">
    <property type="entry name" value="WH_DNA-bd_sf"/>
</dbReference>
<dbReference type="Proteomes" id="UP000196710">
    <property type="component" value="Chromosome"/>
</dbReference>
<evidence type="ECO:0000313" key="8">
    <source>
        <dbReference type="Proteomes" id="UP000596035"/>
    </source>
</evidence>
<sequence>MSKDCGKLHRMEHRDEVGFQINGLSHMIRWLTHQYVGEDGGHSGAGVYGWLIGFLYDNRDQDIFQRDLQQQFSVRRSTMTGILQAMEKDGMITRSPVPWDARLKKIELTEKAVARQEKFQQTIAAIEAKLSSGLTPQEKETFIGLCEKIRKSLED</sequence>
<dbReference type="Gene3D" id="1.10.10.10">
    <property type="entry name" value="Winged helix-like DNA-binding domain superfamily/Winged helix DNA-binding domain"/>
    <property type="match status" value="1"/>
</dbReference>
<dbReference type="PANTHER" id="PTHR42756:SF1">
    <property type="entry name" value="TRANSCRIPTIONAL REPRESSOR OF EMRAB OPERON"/>
    <property type="match status" value="1"/>
</dbReference>
<dbReference type="Proteomes" id="UP000596035">
    <property type="component" value="Chromosome"/>
</dbReference>
<dbReference type="SMART" id="SM00347">
    <property type="entry name" value="HTH_MARR"/>
    <property type="match status" value="1"/>
</dbReference>
<evidence type="ECO:0000313" key="5">
    <source>
        <dbReference type="EMBL" id="ASB42264.1"/>
    </source>
</evidence>
<gene>
    <name evidence="5" type="ORF">ADH66_17330</name>
    <name evidence="6" type="ORF">I5Q82_07730</name>
</gene>
<dbReference type="EMBL" id="CP021422">
    <property type="protein sequence ID" value="ASB42264.1"/>
    <property type="molecule type" value="Genomic_DNA"/>
</dbReference>
<dbReference type="Pfam" id="PF01047">
    <property type="entry name" value="MarR"/>
    <property type="match status" value="1"/>
</dbReference>
<dbReference type="EMBL" id="CP065321">
    <property type="protein sequence ID" value="QQR31544.1"/>
    <property type="molecule type" value="Genomic_DNA"/>
</dbReference>
<evidence type="ECO:0000256" key="2">
    <source>
        <dbReference type="ARBA" id="ARBA00023125"/>
    </source>
</evidence>
<proteinExistence type="predicted"/>
<dbReference type="SUPFAM" id="SSF46785">
    <property type="entry name" value="Winged helix' DNA-binding domain"/>
    <property type="match status" value="1"/>
</dbReference>
<reference evidence="6 8" key="3">
    <citation type="submission" date="2020-11" db="EMBL/GenBank/DDBJ databases">
        <title>Closed and high quality bacterial genomes of the OMM12 community.</title>
        <authorList>
            <person name="Marbouty M."/>
            <person name="Lamy-Besnier Q."/>
            <person name="Debarbieux L."/>
            <person name="Koszul R."/>
        </authorList>
    </citation>
    <scope>NUCLEOTIDE SEQUENCE [LARGE SCALE GENOMIC DNA]</scope>
    <source>
        <strain evidence="6 8">KB18</strain>
    </source>
</reference>
<evidence type="ECO:0000313" key="6">
    <source>
        <dbReference type="EMBL" id="QQR31544.1"/>
    </source>
</evidence>
<name>A0A1Z2XUZ8_9FIRM</name>
<keyword evidence="3" id="KW-0804">Transcription</keyword>
<evidence type="ECO:0000256" key="1">
    <source>
        <dbReference type="ARBA" id="ARBA00023015"/>
    </source>
</evidence>
<organism evidence="6 8">
    <name type="scientific">Acutalibacter muris</name>
    <dbReference type="NCBI Taxonomy" id="1796620"/>
    <lineage>
        <taxon>Bacteria</taxon>
        <taxon>Bacillati</taxon>
        <taxon>Bacillota</taxon>
        <taxon>Clostridia</taxon>
        <taxon>Eubacteriales</taxon>
        <taxon>Acutalibacteraceae</taxon>
        <taxon>Acutalibacter</taxon>
    </lineage>
</organism>
<keyword evidence="2" id="KW-0238">DNA-binding</keyword>
<dbReference type="GO" id="GO:0003700">
    <property type="term" value="F:DNA-binding transcription factor activity"/>
    <property type="evidence" value="ECO:0007669"/>
    <property type="project" value="InterPro"/>
</dbReference>
<keyword evidence="1" id="KW-0805">Transcription regulation</keyword>
<evidence type="ECO:0000259" key="4">
    <source>
        <dbReference type="PROSITE" id="PS50995"/>
    </source>
</evidence>
<evidence type="ECO:0000313" key="7">
    <source>
        <dbReference type="Proteomes" id="UP000196710"/>
    </source>
</evidence>
<dbReference type="RefSeq" id="WP_084384389.1">
    <property type="nucleotide sequence ID" value="NZ_CAJTCQ010000001.1"/>
</dbReference>
<dbReference type="PROSITE" id="PS50995">
    <property type="entry name" value="HTH_MARR_2"/>
    <property type="match status" value="1"/>
</dbReference>
<feature type="domain" description="HTH marR-type" evidence="4">
    <location>
        <begin position="14"/>
        <end position="151"/>
    </location>
</feature>
<dbReference type="PANTHER" id="PTHR42756">
    <property type="entry name" value="TRANSCRIPTIONAL REGULATOR, MARR"/>
    <property type="match status" value="1"/>
</dbReference>
<dbReference type="PRINTS" id="PR00598">
    <property type="entry name" value="HTHMARR"/>
</dbReference>
<keyword evidence="7" id="KW-1185">Reference proteome</keyword>
<accession>A0A1Z2XUZ8</accession>
<dbReference type="InterPro" id="IPR036388">
    <property type="entry name" value="WH-like_DNA-bd_sf"/>
</dbReference>
<protein>
    <submittedName>
        <fullName evidence="6">MarR family transcriptional regulator</fullName>
    </submittedName>
</protein>
<evidence type="ECO:0000256" key="3">
    <source>
        <dbReference type="ARBA" id="ARBA00023163"/>
    </source>
</evidence>
<reference evidence="5" key="1">
    <citation type="journal article" date="2017" name="Genome Announc.">
        <title>High-Quality Whole-Genome Sequences of the Oligo-Mouse-Microbiota Bacterial Community.</title>
        <authorList>
            <person name="Garzetti D."/>
            <person name="Brugiroux S."/>
            <person name="Bunk B."/>
            <person name="Pukall R."/>
            <person name="McCoy K.D."/>
            <person name="Macpherson A.J."/>
            <person name="Stecher B."/>
        </authorList>
    </citation>
    <scope>NUCLEOTIDE SEQUENCE</scope>
    <source>
        <strain evidence="5">KB18</strain>
    </source>
</reference>
<reference evidence="7" key="2">
    <citation type="submission" date="2017-05" db="EMBL/GenBank/DDBJ databases">
        <title>Improved OligoMM genomes.</title>
        <authorList>
            <person name="Garzetti D."/>
        </authorList>
    </citation>
    <scope>NUCLEOTIDE SEQUENCE [LARGE SCALE GENOMIC DNA]</scope>
    <source>
        <strain evidence="7">KB18</strain>
    </source>
</reference>
<dbReference type="InterPro" id="IPR000835">
    <property type="entry name" value="HTH_MarR-typ"/>
</dbReference>
<dbReference type="GO" id="GO:0003677">
    <property type="term" value="F:DNA binding"/>
    <property type="evidence" value="ECO:0007669"/>
    <property type="project" value="UniProtKB-KW"/>
</dbReference>